<evidence type="ECO:0000256" key="4">
    <source>
        <dbReference type="PROSITE-ProRule" id="PRU00104"/>
    </source>
</evidence>
<feature type="active site" description="Glycyl thioester intermediate" evidence="4">
    <location>
        <position position="134"/>
    </location>
</feature>
<keyword evidence="2" id="KW-0677">Repeat</keyword>
<dbReference type="SUPFAM" id="SSF56204">
    <property type="entry name" value="Hect, E3 ligase catalytic domain"/>
    <property type="match status" value="1"/>
</dbReference>
<organism evidence="6 7">
    <name type="scientific">Turnix velox</name>
    <name type="common">Little buttonquail</name>
    <dbReference type="NCBI Taxonomy" id="2529409"/>
    <lineage>
        <taxon>Eukaryota</taxon>
        <taxon>Metazoa</taxon>
        <taxon>Chordata</taxon>
        <taxon>Craniata</taxon>
        <taxon>Vertebrata</taxon>
        <taxon>Euteleostomi</taxon>
        <taxon>Archelosauria</taxon>
        <taxon>Archosauria</taxon>
        <taxon>Dinosauria</taxon>
        <taxon>Saurischia</taxon>
        <taxon>Theropoda</taxon>
        <taxon>Coelurosauria</taxon>
        <taxon>Aves</taxon>
        <taxon>Neognathae</taxon>
        <taxon>Neoaves</taxon>
        <taxon>Charadriiformes</taxon>
        <taxon>Turnicidae</taxon>
        <taxon>Turnix</taxon>
    </lineage>
</organism>
<feature type="domain" description="HECT" evidence="5">
    <location>
        <begin position="1"/>
        <end position="142"/>
    </location>
</feature>
<accession>A0A7L3LEU0</accession>
<feature type="non-terminal residue" evidence="6">
    <location>
        <position position="1"/>
    </location>
</feature>
<keyword evidence="7" id="KW-1185">Reference proteome</keyword>
<proteinExistence type="predicted"/>
<gene>
    <name evidence="6" type="primary">Herc4_0</name>
    <name evidence="6" type="ORF">TURVEL_R11236</name>
</gene>
<dbReference type="InterPro" id="IPR000569">
    <property type="entry name" value="HECT_dom"/>
</dbReference>
<dbReference type="GO" id="GO:0061630">
    <property type="term" value="F:ubiquitin protein ligase activity"/>
    <property type="evidence" value="ECO:0007669"/>
    <property type="project" value="TreeGrafter"/>
</dbReference>
<evidence type="ECO:0000259" key="5">
    <source>
        <dbReference type="PROSITE" id="PS50237"/>
    </source>
</evidence>
<keyword evidence="3 4" id="KW-0833">Ubl conjugation pathway</keyword>
<reference evidence="6 7" key="1">
    <citation type="submission" date="2019-09" db="EMBL/GenBank/DDBJ databases">
        <title>Bird 10,000 Genomes (B10K) Project - Family phase.</title>
        <authorList>
            <person name="Zhang G."/>
        </authorList>
    </citation>
    <scope>NUCLEOTIDE SEQUENCE [LARGE SCALE GENOMIC DNA]</scope>
    <source>
        <strain evidence="6">B10K-DU-029-46</strain>
    </source>
</reference>
<evidence type="ECO:0000256" key="1">
    <source>
        <dbReference type="ARBA" id="ARBA00022679"/>
    </source>
</evidence>
<dbReference type="PANTHER" id="PTHR45622">
    <property type="entry name" value="UBIQUITIN-PROTEIN LIGASE E3A-RELATED"/>
    <property type="match status" value="1"/>
</dbReference>
<dbReference type="GO" id="GO:0005737">
    <property type="term" value="C:cytoplasm"/>
    <property type="evidence" value="ECO:0007669"/>
    <property type="project" value="TreeGrafter"/>
</dbReference>
<dbReference type="Gene3D" id="3.30.2410.10">
    <property type="entry name" value="Hect, E3 ligase catalytic domain"/>
    <property type="match status" value="1"/>
</dbReference>
<dbReference type="OrthoDB" id="5981550at2759"/>
<feature type="non-terminal residue" evidence="6">
    <location>
        <position position="142"/>
    </location>
</feature>
<evidence type="ECO:0000313" key="6">
    <source>
        <dbReference type="EMBL" id="NXU52607.1"/>
    </source>
</evidence>
<keyword evidence="6" id="KW-0436">Ligase</keyword>
<evidence type="ECO:0000256" key="3">
    <source>
        <dbReference type="ARBA" id="ARBA00022786"/>
    </source>
</evidence>
<dbReference type="Proteomes" id="UP000582182">
    <property type="component" value="Unassembled WGS sequence"/>
</dbReference>
<keyword evidence="1" id="KW-0808">Transferase</keyword>
<protein>
    <submittedName>
        <fullName evidence="6">HERC4 ligase</fullName>
    </submittedName>
</protein>
<dbReference type="Pfam" id="PF00632">
    <property type="entry name" value="HECT"/>
    <property type="match status" value="1"/>
</dbReference>
<dbReference type="GO" id="GO:0006511">
    <property type="term" value="P:ubiquitin-dependent protein catabolic process"/>
    <property type="evidence" value="ECO:0007669"/>
    <property type="project" value="TreeGrafter"/>
</dbReference>
<dbReference type="InterPro" id="IPR051709">
    <property type="entry name" value="Ub-ligase/GTPase-reg"/>
</dbReference>
<dbReference type="EMBL" id="VZTY01015776">
    <property type="protein sequence ID" value="NXU52607.1"/>
    <property type="molecule type" value="Genomic_DNA"/>
</dbReference>
<dbReference type="InterPro" id="IPR035983">
    <property type="entry name" value="Hect_E3_ubiquitin_ligase"/>
</dbReference>
<dbReference type="AlphaFoldDB" id="A0A7L3LEU0"/>
<dbReference type="PANTHER" id="PTHR45622:SF69">
    <property type="entry name" value="HECT DOMAIN-CONTAINING PROTEIN"/>
    <property type="match status" value="1"/>
</dbReference>
<dbReference type="PROSITE" id="PS50237">
    <property type="entry name" value="HECT"/>
    <property type="match status" value="1"/>
</dbReference>
<evidence type="ECO:0000256" key="2">
    <source>
        <dbReference type="ARBA" id="ARBA00022737"/>
    </source>
</evidence>
<evidence type="ECO:0000313" key="7">
    <source>
        <dbReference type="Proteomes" id="UP000582182"/>
    </source>
</evidence>
<dbReference type="GO" id="GO:0016567">
    <property type="term" value="P:protein ubiquitination"/>
    <property type="evidence" value="ECO:0007669"/>
    <property type="project" value="TreeGrafter"/>
</dbReference>
<sequence>RKEFVDLYVNYVLNKSVQKPFEDFKKGFLRGCPARKWMMFLPVELQGVLQGHTTYDWNLLQKNVKYEQYGMLDQTIRNFWTVFHELPEEKKKMFIAFLTGCDRIPVYRLEPFSFTIVDPKKPNPDKFYPSANTCSHVLFLPR</sequence>
<comment type="caution">
    <text evidence="6">The sequence shown here is derived from an EMBL/GenBank/DDBJ whole genome shotgun (WGS) entry which is preliminary data.</text>
</comment>
<dbReference type="GO" id="GO:0016874">
    <property type="term" value="F:ligase activity"/>
    <property type="evidence" value="ECO:0007669"/>
    <property type="project" value="UniProtKB-KW"/>
</dbReference>
<name>A0A7L3LEU0_9CHAR</name>